<organism evidence="3">
    <name type="scientific">marine sediment metagenome</name>
    <dbReference type="NCBI Taxonomy" id="412755"/>
    <lineage>
        <taxon>unclassified sequences</taxon>
        <taxon>metagenomes</taxon>
        <taxon>ecological metagenomes</taxon>
    </lineage>
</organism>
<dbReference type="EMBL" id="BARV01005886">
    <property type="protein sequence ID" value="GAI04750.1"/>
    <property type="molecule type" value="Genomic_DNA"/>
</dbReference>
<evidence type="ECO:0000259" key="1">
    <source>
        <dbReference type="Pfam" id="PF20736"/>
    </source>
</evidence>
<name>X1LQR9_9ZZZZ</name>
<dbReference type="PANTHER" id="PTHR43465:SF1">
    <property type="entry name" value="NON-REDUCING END BETA-L-ARABINOFURANOSIDASE"/>
    <property type="match status" value="1"/>
</dbReference>
<accession>X1LQR9</accession>
<feature type="domain" description="Non-reducing end beta-L-arabinofuranosidase-like GH127 middle" evidence="1">
    <location>
        <begin position="16"/>
        <end position="113"/>
    </location>
</feature>
<reference evidence="3" key="1">
    <citation type="journal article" date="2014" name="Front. Microbiol.">
        <title>High frequency of phylogenetically diverse reductive dehalogenase-homologous genes in deep subseafloor sedimentary metagenomes.</title>
        <authorList>
            <person name="Kawai M."/>
            <person name="Futagami T."/>
            <person name="Toyoda A."/>
            <person name="Takaki Y."/>
            <person name="Nishi S."/>
            <person name="Hori S."/>
            <person name="Arai W."/>
            <person name="Tsubouchi T."/>
            <person name="Morono Y."/>
            <person name="Uchiyama I."/>
            <person name="Ito T."/>
            <person name="Fujiyama A."/>
            <person name="Inagaki F."/>
            <person name="Takami H."/>
        </authorList>
    </citation>
    <scope>NUCLEOTIDE SEQUENCE</scope>
    <source>
        <strain evidence="3">Expedition CK06-06</strain>
    </source>
</reference>
<dbReference type="InterPro" id="IPR049049">
    <property type="entry name" value="Beta-AFase-like_GH127_C"/>
</dbReference>
<sequence length="240" mass="27532">MFASLPGYFYSTNDEGIWVHLYDNNVFQWHLPDGTRFSLSQKTNYPRDGRVEIEVSSQAEKEFSIYLRIPGWCQKAFVTVEGKPMPDTPQSGSYYEIKRSWKKKKSVLLEMTMPSVLMISNPMAAENRSSAAVKRGPIVYCFEGVDNPGISVRQARLKVDCKDPTRNLKAKFYPDLLKGITVITSEGMVPVENWGLLYRPFETEPIKAKPVILRAIPYYAWDNRGSSEMSVWLPYELTKH</sequence>
<comment type="caution">
    <text evidence="3">The sequence shown here is derived from an EMBL/GenBank/DDBJ whole genome shotgun (WGS) entry which is preliminary data.</text>
</comment>
<evidence type="ECO:0000259" key="2">
    <source>
        <dbReference type="Pfam" id="PF20737"/>
    </source>
</evidence>
<protein>
    <submittedName>
        <fullName evidence="3">Uncharacterized protein</fullName>
    </submittedName>
</protein>
<dbReference type="InterPro" id="IPR049174">
    <property type="entry name" value="Beta-AFase-like"/>
</dbReference>
<dbReference type="PANTHER" id="PTHR43465">
    <property type="entry name" value="DUF1680 DOMAIN PROTEIN (AFU_ORTHOLOGUE AFUA_1G08910)"/>
    <property type="match status" value="1"/>
</dbReference>
<dbReference type="Pfam" id="PF20736">
    <property type="entry name" value="Glyco_hydro127M"/>
    <property type="match status" value="1"/>
</dbReference>
<dbReference type="InterPro" id="IPR049046">
    <property type="entry name" value="Beta-AFase-like_GH127_middle"/>
</dbReference>
<evidence type="ECO:0000313" key="3">
    <source>
        <dbReference type="EMBL" id="GAI04750.1"/>
    </source>
</evidence>
<dbReference type="AlphaFoldDB" id="X1LQR9"/>
<proteinExistence type="predicted"/>
<feature type="domain" description="Non-reducing end beta-L-arabinofuranosidase-like GH127 C-terminal" evidence="2">
    <location>
        <begin position="118"/>
        <end position="234"/>
    </location>
</feature>
<dbReference type="Pfam" id="PF20737">
    <property type="entry name" value="Glyco_hydro127C"/>
    <property type="match status" value="1"/>
</dbReference>
<gene>
    <name evidence="3" type="ORF">S06H3_11974</name>
</gene>